<dbReference type="Proteomes" id="UP000762676">
    <property type="component" value="Unassembled WGS sequence"/>
</dbReference>
<dbReference type="AlphaFoldDB" id="A0AAV4HF10"/>
<proteinExistence type="predicted"/>
<accession>A0AAV4HF10</accession>
<evidence type="ECO:0000313" key="1">
    <source>
        <dbReference type="EMBL" id="GFR96025.1"/>
    </source>
</evidence>
<keyword evidence="2" id="KW-1185">Reference proteome</keyword>
<reference evidence="1 2" key="1">
    <citation type="journal article" date="2021" name="Elife">
        <title>Chloroplast acquisition without the gene transfer in kleptoplastic sea slugs, Plakobranchus ocellatus.</title>
        <authorList>
            <person name="Maeda T."/>
            <person name="Takahashi S."/>
            <person name="Yoshida T."/>
            <person name="Shimamura S."/>
            <person name="Takaki Y."/>
            <person name="Nagai Y."/>
            <person name="Toyoda A."/>
            <person name="Suzuki Y."/>
            <person name="Arimoto A."/>
            <person name="Ishii H."/>
            <person name="Satoh N."/>
            <person name="Nishiyama T."/>
            <person name="Hasebe M."/>
            <person name="Maruyama T."/>
            <person name="Minagawa J."/>
            <person name="Obokata J."/>
            <person name="Shigenobu S."/>
        </authorList>
    </citation>
    <scope>NUCLEOTIDE SEQUENCE [LARGE SCALE GENOMIC DNA]</scope>
</reference>
<protein>
    <submittedName>
        <fullName evidence="1">Uncharacterized protein</fullName>
    </submittedName>
</protein>
<name>A0AAV4HF10_9GAST</name>
<sequence>MLTTALCSLRTDTKNLQDNSLQTVERFVILLYDRTSSVECIAYNAARKGLFVRKGRKLSLLPPKKAALYQSILLPDAARSCKELIDCRCRSRCIDCKCAQVGLKGIAFYTCKRDCENI</sequence>
<dbReference type="EMBL" id="BMAT01008958">
    <property type="protein sequence ID" value="GFR96025.1"/>
    <property type="molecule type" value="Genomic_DNA"/>
</dbReference>
<gene>
    <name evidence="1" type="ORF">ElyMa_004443500</name>
</gene>
<comment type="caution">
    <text evidence="1">The sequence shown here is derived from an EMBL/GenBank/DDBJ whole genome shotgun (WGS) entry which is preliminary data.</text>
</comment>
<evidence type="ECO:0000313" key="2">
    <source>
        <dbReference type="Proteomes" id="UP000762676"/>
    </source>
</evidence>
<organism evidence="1 2">
    <name type="scientific">Elysia marginata</name>
    <dbReference type="NCBI Taxonomy" id="1093978"/>
    <lineage>
        <taxon>Eukaryota</taxon>
        <taxon>Metazoa</taxon>
        <taxon>Spiralia</taxon>
        <taxon>Lophotrochozoa</taxon>
        <taxon>Mollusca</taxon>
        <taxon>Gastropoda</taxon>
        <taxon>Heterobranchia</taxon>
        <taxon>Euthyneura</taxon>
        <taxon>Panpulmonata</taxon>
        <taxon>Sacoglossa</taxon>
        <taxon>Placobranchoidea</taxon>
        <taxon>Plakobranchidae</taxon>
        <taxon>Elysia</taxon>
    </lineage>
</organism>